<evidence type="ECO:0000256" key="8">
    <source>
        <dbReference type="SAM" id="MobiDB-lite"/>
    </source>
</evidence>
<comment type="subcellular location">
    <subcellularLocation>
        <location evidence="2">Peroxisome membrane</location>
        <topology evidence="2">Multi-pass membrane protein</topology>
    </subcellularLocation>
</comment>
<evidence type="ECO:0008006" key="11">
    <source>
        <dbReference type="Google" id="ProtNLM"/>
    </source>
</evidence>
<name>A0ABQ8HKP1_9ROSI</name>
<protein>
    <recommendedName>
        <fullName evidence="11">Peroxisomal membrane protein 11A</fullName>
    </recommendedName>
</protein>
<dbReference type="EMBL" id="JAFEMO010000009">
    <property type="protein sequence ID" value="KAH7564940.1"/>
    <property type="molecule type" value="Genomic_DNA"/>
</dbReference>
<dbReference type="PANTHER" id="PTHR12652:SF50">
    <property type="entry name" value="PEROXIN 11"/>
    <property type="match status" value="1"/>
</dbReference>
<evidence type="ECO:0000313" key="9">
    <source>
        <dbReference type="EMBL" id="KAH7564940.1"/>
    </source>
</evidence>
<feature type="compositionally biased region" description="Polar residues" evidence="8">
    <location>
        <begin position="1"/>
        <end position="16"/>
    </location>
</feature>
<reference evidence="9 10" key="1">
    <citation type="submission" date="2021-02" db="EMBL/GenBank/DDBJ databases">
        <title>Plant Genome Project.</title>
        <authorList>
            <person name="Zhang R.-G."/>
        </authorList>
    </citation>
    <scope>NUCLEOTIDE SEQUENCE [LARGE SCALE GENOMIC DNA]</scope>
    <source>
        <tissue evidence="9">Leaves</tissue>
    </source>
</reference>
<organism evidence="9 10">
    <name type="scientific">Xanthoceras sorbifolium</name>
    <dbReference type="NCBI Taxonomy" id="99658"/>
    <lineage>
        <taxon>Eukaryota</taxon>
        <taxon>Viridiplantae</taxon>
        <taxon>Streptophyta</taxon>
        <taxon>Embryophyta</taxon>
        <taxon>Tracheophyta</taxon>
        <taxon>Spermatophyta</taxon>
        <taxon>Magnoliopsida</taxon>
        <taxon>eudicotyledons</taxon>
        <taxon>Gunneridae</taxon>
        <taxon>Pentapetalae</taxon>
        <taxon>rosids</taxon>
        <taxon>malvids</taxon>
        <taxon>Sapindales</taxon>
        <taxon>Sapindaceae</taxon>
        <taxon>Xanthoceroideae</taxon>
        <taxon>Xanthoceras</taxon>
    </lineage>
</organism>
<keyword evidence="5" id="KW-0962">Peroxisome biogenesis</keyword>
<comment type="function">
    <text evidence="1">Involved in peroxisomal proliferation. Promotes peroxisomal duplication, aggregation or elongation without fission.</text>
</comment>
<feature type="region of interest" description="Disordered" evidence="8">
    <location>
        <begin position="1"/>
        <end position="22"/>
    </location>
</feature>
<keyword evidence="6" id="KW-0472">Membrane</keyword>
<gene>
    <name evidence="9" type="ORF">JRO89_XS09G0079600</name>
</gene>
<evidence type="ECO:0000256" key="5">
    <source>
        <dbReference type="ARBA" id="ARBA00022593"/>
    </source>
</evidence>
<keyword evidence="7" id="KW-0576">Peroxisome</keyword>
<proteinExistence type="inferred from homology"/>
<evidence type="ECO:0000256" key="6">
    <source>
        <dbReference type="ARBA" id="ARBA00023136"/>
    </source>
</evidence>
<comment type="caution">
    <text evidence="9">The sequence shown here is derived from an EMBL/GenBank/DDBJ whole genome shotgun (WGS) entry which is preliminary data.</text>
</comment>
<evidence type="ECO:0000256" key="3">
    <source>
        <dbReference type="ARBA" id="ARBA00008194"/>
    </source>
</evidence>
<evidence type="ECO:0000256" key="2">
    <source>
        <dbReference type="ARBA" id="ARBA00004585"/>
    </source>
</evidence>
<accession>A0ABQ8HKP1</accession>
<keyword evidence="10" id="KW-1185">Reference proteome</keyword>
<dbReference type="InterPro" id="IPR008733">
    <property type="entry name" value="PEX11"/>
</dbReference>
<dbReference type="PANTHER" id="PTHR12652">
    <property type="entry name" value="PEROXISOMAL BIOGENESIS FACTOR 11"/>
    <property type="match status" value="1"/>
</dbReference>
<evidence type="ECO:0000313" key="10">
    <source>
        <dbReference type="Proteomes" id="UP000827721"/>
    </source>
</evidence>
<evidence type="ECO:0000256" key="4">
    <source>
        <dbReference type="ARBA" id="ARBA00011340"/>
    </source>
</evidence>
<dbReference type="Pfam" id="PF05648">
    <property type="entry name" value="PEX11"/>
    <property type="match status" value="1"/>
</dbReference>
<dbReference type="Proteomes" id="UP000827721">
    <property type="component" value="Unassembled WGS sequence"/>
</dbReference>
<comment type="similarity">
    <text evidence="3">Belongs to the peroxin-11 family.</text>
</comment>
<comment type="subunit">
    <text evidence="4">Homooligomer. Interacts with ARC5 and FIS1B on peroxisomes.</text>
</comment>
<sequence length="227" mass="25298">MDSKVSTTLSPSQNPPKNHKDDRNLLDHLEAYLAKPGGVDNLLQISGYVTKIILASSLVPQTLPLTWKLKSFESSIGMSRKALKIGKFIKPINAFRNSRLESKEDIILSVIASGGDSLHLFIEQFIWLAKSGLIDDKHLRNLQKMSAWAELIGYIASISLTLRKWIAISKEDEQRMKKLSIFQDFSGLLMSIADIRDGKGRLSDPLFLASAGLFSALITTHKIWTSC</sequence>
<evidence type="ECO:0000256" key="7">
    <source>
        <dbReference type="ARBA" id="ARBA00023140"/>
    </source>
</evidence>
<evidence type="ECO:0000256" key="1">
    <source>
        <dbReference type="ARBA" id="ARBA00002503"/>
    </source>
</evidence>